<comment type="caution">
    <text evidence="2">The sequence shown here is derived from an EMBL/GenBank/DDBJ whole genome shotgun (WGS) entry which is preliminary data.</text>
</comment>
<evidence type="ECO:0000313" key="2">
    <source>
        <dbReference type="EMBL" id="NOK33987.1"/>
    </source>
</evidence>
<dbReference type="Gene3D" id="2.60.40.1120">
    <property type="entry name" value="Carboxypeptidase-like, regulatory domain"/>
    <property type="match status" value="1"/>
</dbReference>
<feature type="signal peptide" evidence="1">
    <location>
        <begin position="1"/>
        <end position="22"/>
    </location>
</feature>
<dbReference type="RefSeq" id="WP_171434876.1">
    <property type="nucleotide sequence ID" value="NZ_JABFJV010000053.1"/>
</dbReference>
<dbReference type="SUPFAM" id="SSF49464">
    <property type="entry name" value="Carboxypeptidase regulatory domain-like"/>
    <property type="match status" value="1"/>
</dbReference>
<keyword evidence="2" id="KW-0121">Carboxypeptidase</keyword>
<dbReference type="Proteomes" id="UP000563426">
    <property type="component" value="Unassembled WGS sequence"/>
</dbReference>
<gene>
    <name evidence="2" type="ORF">HMI49_12340</name>
</gene>
<name>A0A7Y4KHY7_9BACT</name>
<keyword evidence="2" id="KW-0378">Hydrolase</keyword>
<evidence type="ECO:0000256" key="1">
    <source>
        <dbReference type="SAM" id="SignalP"/>
    </source>
</evidence>
<accession>A0A7Y4KHY7</accession>
<dbReference type="Pfam" id="PF13620">
    <property type="entry name" value="CarboxypepD_reg"/>
    <property type="match status" value="1"/>
</dbReference>
<organism evidence="2 3">
    <name type="scientific">Corallococcus exercitus</name>
    <dbReference type="NCBI Taxonomy" id="2316736"/>
    <lineage>
        <taxon>Bacteria</taxon>
        <taxon>Pseudomonadati</taxon>
        <taxon>Myxococcota</taxon>
        <taxon>Myxococcia</taxon>
        <taxon>Myxococcales</taxon>
        <taxon>Cystobacterineae</taxon>
        <taxon>Myxococcaceae</taxon>
        <taxon>Corallococcus</taxon>
    </lineage>
</organism>
<dbReference type="AlphaFoldDB" id="A0A7Y4KHY7"/>
<protein>
    <submittedName>
        <fullName evidence="2">Carboxypeptidase regulatory-like domain-containing protein</fullName>
    </submittedName>
</protein>
<dbReference type="GO" id="GO:0004180">
    <property type="term" value="F:carboxypeptidase activity"/>
    <property type="evidence" value="ECO:0007669"/>
    <property type="project" value="UniProtKB-KW"/>
</dbReference>
<reference evidence="2 3" key="1">
    <citation type="submission" date="2020-05" db="EMBL/GenBank/DDBJ databases">
        <authorList>
            <person name="Whitworth D."/>
        </authorList>
    </citation>
    <scope>NUCLEOTIDE SEQUENCE [LARGE SCALE GENOMIC DNA]</scope>
    <source>
        <strain evidence="2 3">AB043B</strain>
    </source>
</reference>
<feature type="chain" id="PRO_5030569960" evidence="1">
    <location>
        <begin position="23"/>
        <end position="120"/>
    </location>
</feature>
<dbReference type="InterPro" id="IPR008969">
    <property type="entry name" value="CarboxyPept-like_regulatory"/>
</dbReference>
<keyword evidence="2" id="KW-0645">Protease</keyword>
<keyword evidence="3" id="KW-1185">Reference proteome</keyword>
<sequence>MRSLLHVLPCLMLLLASAPTSAQSDSAIFGTVFDVVTQQPLADALVTLRSPALQEERVVVTDTQGHFRFPKLPPGRYALRFEHLIYYPHMRTDLELREGRSLRAHVELVPDPEGGVISCY</sequence>
<evidence type="ECO:0000313" key="3">
    <source>
        <dbReference type="Proteomes" id="UP000563426"/>
    </source>
</evidence>
<proteinExistence type="predicted"/>
<keyword evidence="1" id="KW-0732">Signal</keyword>
<dbReference type="EMBL" id="JABFJV010000053">
    <property type="protein sequence ID" value="NOK33987.1"/>
    <property type="molecule type" value="Genomic_DNA"/>
</dbReference>